<dbReference type="PANTHER" id="PTHR48475:SF1">
    <property type="entry name" value="RNASE H TYPE-1 DOMAIN-CONTAINING PROTEIN"/>
    <property type="match status" value="1"/>
</dbReference>
<dbReference type="InterPro" id="IPR036397">
    <property type="entry name" value="RNaseH_sf"/>
</dbReference>
<dbReference type="SUPFAM" id="SSF53098">
    <property type="entry name" value="Ribonuclease H-like"/>
    <property type="match status" value="1"/>
</dbReference>
<gene>
    <name evidence="9" type="ORF">CR513_18973</name>
</gene>
<evidence type="ECO:0000313" key="9">
    <source>
        <dbReference type="EMBL" id="RDX98126.1"/>
    </source>
</evidence>
<keyword evidence="4" id="KW-0255">Endonuclease</keyword>
<dbReference type="InterPro" id="IPR002156">
    <property type="entry name" value="RNaseH_domain"/>
</dbReference>
<dbReference type="PANTHER" id="PTHR48475">
    <property type="entry name" value="RIBONUCLEASE H"/>
    <property type="match status" value="1"/>
</dbReference>
<feature type="domain" description="Reverse transcriptase RNase H-like" evidence="8">
    <location>
        <begin position="2"/>
        <end position="61"/>
    </location>
</feature>
<dbReference type="GO" id="GO:0004523">
    <property type="term" value="F:RNA-DNA hybrid ribonuclease activity"/>
    <property type="evidence" value="ECO:0007669"/>
    <property type="project" value="InterPro"/>
</dbReference>
<dbReference type="EMBL" id="QJKJ01003503">
    <property type="protein sequence ID" value="RDX98126.1"/>
    <property type="molecule type" value="Genomic_DNA"/>
</dbReference>
<evidence type="ECO:0000313" key="10">
    <source>
        <dbReference type="Proteomes" id="UP000257109"/>
    </source>
</evidence>
<evidence type="ECO:0000256" key="4">
    <source>
        <dbReference type="ARBA" id="ARBA00022759"/>
    </source>
</evidence>
<evidence type="ECO:0000256" key="2">
    <source>
        <dbReference type="ARBA" id="ARBA00022695"/>
    </source>
</evidence>
<keyword evidence="5" id="KW-0378">Hydrolase</keyword>
<dbReference type="InterPro" id="IPR012337">
    <property type="entry name" value="RNaseH-like_sf"/>
</dbReference>
<dbReference type="InterPro" id="IPR043502">
    <property type="entry name" value="DNA/RNA_pol_sf"/>
</dbReference>
<feature type="non-terminal residue" evidence="9">
    <location>
        <position position="1"/>
    </location>
</feature>
<keyword evidence="6" id="KW-0695">RNA-directed DNA polymerase</keyword>
<comment type="caution">
    <text evidence="9">The sequence shown here is derived from an EMBL/GenBank/DDBJ whole genome shotgun (WGS) entry which is preliminary data.</text>
</comment>
<evidence type="ECO:0000259" key="7">
    <source>
        <dbReference type="Pfam" id="PF13456"/>
    </source>
</evidence>
<dbReference type="GO" id="GO:0003676">
    <property type="term" value="F:nucleic acid binding"/>
    <property type="evidence" value="ECO:0007669"/>
    <property type="project" value="InterPro"/>
</dbReference>
<evidence type="ECO:0000256" key="6">
    <source>
        <dbReference type="ARBA" id="ARBA00022918"/>
    </source>
</evidence>
<evidence type="ECO:0000256" key="5">
    <source>
        <dbReference type="ARBA" id="ARBA00022801"/>
    </source>
</evidence>
<dbReference type="Pfam" id="PF17917">
    <property type="entry name" value="RT_RNaseH"/>
    <property type="match status" value="1"/>
</dbReference>
<proteinExistence type="predicted"/>
<keyword evidence="1" id="KW-0808">Transferase</keyword>
<dbReference type="Gene3D" id="3.30.420.10">
    <property type="entry name" value="Ribonuclease H-like superfamily/Ribonuclease H"/>
    <property type="match status" value="1"/>
</dbReference>
<name>A0A371H608_MUCPR</name>
<dbReference type="GO" id="GO:0003964">
    <property type="term" value="F:RNA-directed DNA polymerase activity"/>
    <property type="evidence" value="ECO:0007669"/>
    <property type="project" value="UniProtKB-KW"/>
</dbReference>
<feature type="domain" description="RNase H type-1" evidence="7">
    <location>
        <begin position="107"/>
        <end position="170"/>
    </location>
</feature>
<evidence type="ECO:0000256" key="1">
    <source>
        <dbReference type="ARBA" id="ARBA00022679"/>
    </source>
</evidence>
<sequence>MRYSPVERTCYALAWVARRLRTYMLSHTTWLISKMDLIKYIFEKPALTGKIARWQVALSEYDIVHVMQKAIKGNIFSLTDEIEQGKRWTLLFDGASNALGYGIEAVLISPQRRYFPFTARLGFSCTSNMAEYEACTMGIAMAMEYQVKNLKVYGDSVLVIHQLRDEWKPKMRN</sequence>
<dbReference type="AlphaFoldDB" id="A0A371H608"/>
<evidence type="ECO:0000259" key="8">
    <source>
        <dbReference type="Pfam" id="PF17917"/>
    </source>
</evidence>
<dbReference type="Pfam" id="PF13456">
    <property type="entry name" value="RVT_3"/>
    <property type="match status" value="1"/>
</dbReference>
<protein>
    <submittedName>
        <fullName evidence="9">Uncharacterized protein</fullName>
    </submittedName>
</protein>
<dbReference type="OrthoDB" id="1730596at2759"/>
<organism evidence="9 10">
    <name type="scientific">Mucuna pruriens</name>
    <name type="common">Velvet bean</name>
    <name type="synonym">Dolichos pruriens</name>
    <dbReference type="NCBI Taxonomy" id="157652"/>
    <lineage>
        <taxon>Eukaryota</taxon>
        <taxon>Viridiplantae</taxon>
        <taxon>Streptophyta</taxon>
        <taxon>Embryophyta</taxon>
        <taxon>Tracheophyta</taxon>
        <taxon>Spermatophyta</taxon>
        <taxon>Magnoliopsida</taxon>
        <taxon>eudicotyledons</taxon>
        <taxon>Gunneridae</taxon>
        <taxon>Pentapetalae</taxon>
        <taxon>rosids</taxon>
        <taxon>fabids</taxon>
        <taxon>Fabales</taxon>
        <taxon>Fabaceae</taxon>
        <taxon>Papilionoideae</taxon>
        <taxon>50 kb inversion clade</taxon>
        <taxon>NPAAA clade</taxon>
        <taxon>indigoferoid/millettioid clade</taxon>
        <taxon>Phaseoleae</taxon>
        <taxon>Mucuna</taxon>
    </lineage>
</organism>
<dbReference type="Proteomes" id="UP000257109">
    <property type="component" value="Unassembled WGS sequence"/>
</dbReference>
<accession>A0A371H608</accession>
<dbReference type="SUPFAM" id="SSF56672">
    <property type="entry name" value="DNA/RNA polymerases"/>
    <property type="match status" value="1"/>
</dbReference>
<evidence type="ECO:0000256" key="3">
    <source>
        <dbReference type="ARBA" id="ARBA00022722"/>
    </source>
</evidence>
<dbReference type="InterPro" id="IPR041373">
    <property type="entry name" value="RT_RNaseH"/>
</dbReference>
<keyword evidence="3" id="KW-0540">Nuclease</keyword>
<keyword evidence="10" id="KW-1185">Reference proteome</keyword>
<keyword evidence="2" id="KW-0548">Nucleotidyltransferase</keyword>
<reference evidence="9" key="1">
    <citation type="submission" date="2018-05" db="EMBL/GenBank/DDBJ databases">
        <title>Draft genome of Mucuna pruriens seed.</title>
        <authorList>
            <person name="Nnadi N.E."/>
            <person name="Vos R."/>
            <person name="Hasami M.H."/>
            <person name="Devisetty U.K."/>
            <person name="Aguiy J.C."/>
        </authorList>
    </citation>
    <scope>NUCLEOTIDE SEQUENCE [LARGE SCALE GENOMIC DNA]</scope>
    <source>
        <strain evidence="9">JCA_2017</strain>
    </source>
</reference>